<dbReference type="EMBL" id="NMUQ01000001">
    <property type="protein sequence ID" value="OXM17331.1"/>
    <property type="molecule type" value="Genomic_DNA"/>
</dbReference>
<proteinExistence type="predicted"/>
<organism evidence="2 3">
    <name type="scientific">Paenibacillus herberti</name>
    <dbReference type="NCBI Taxonomy" id="1619309"/>
    <lineage>
        <taxon>Bacteria</taxon>
        <taxon>Bacillati</taxon>
        <taxon>Bacillota</taxon>
        <taxon>Bacilli</taxon>
        <taxon>Bacillales</taxon>
        <taxon>Paenibacillaceae</taxon>
        <taxon>Paenibacillus</taxon>
    </lineage>
</organism>
<reference evidence="2 3" key="1">
    <citation type="submission" date="2017-07" db="EMBL/GenBank/DDBJ databases">
        <title>Paenibacillus herberti R33 genome sequencing and assembly.</title>
        <authorList>
            <person name="Su W."/>
        </authorList>
    </citation>
    <scope>NUCLEOTIDE SEQUENCE [LARGE SCALE GENOMIC DNA]</scope>
    <source>
        <strain evidence="2 3">R33</strain>
    </source>
</reference>
<evidence type="ECO:0000313" key="3">
    <source>
        <dbReference type="Proteomes" id="UP000215145"/>
    </source>
</evidence>
<accession>A0A229P5K3</accession>
<dbReference type="Proteomes" id="UP000215145">
    <property type="component" value="Unassembled WGS sequence"/>
</dbReference>
<dbReference type="AlphaFoldDB" id="A0A229P5K3"/>
<dbReference type="OrthoDB" id="3035714at2"/>
<evidence type="ECO:0000256" key="1">
    <source>
        <dbReference type="SAM" id="Phobius"/>
    </source>
</evidence>
<dbReference type="RefSeq" id="WP_089524406.1">
    <property type="nucleotide sequence ID" value="NZ_NMUQ01000001.1"/>
</dbReference>
<keyword evidence="1" id="KW-0472">Membrane</keyword>
<sequence length="196" mass="22911">MKLTDFISIITLIGVAGTFLSGLSNMKKYQFEKNRDLNLKKLERVYAPLYSHLVKQELVRGYLPKEFTRNSFPIFDLVNRAPSVMGFTLYHIFTRAKDEPLFIDRTDIINIVKENKELSSHLLLKRVSEYEVLIYIRECILRNSAGVDVEPVKKHIQLTEKLIVDEIVLGYKKLIVDLKLEEQDSIARIDQFYEKN</sequence>
<feature type="transmembrane region" description="Helical" evidence="1">
    <location>
        <begin position="6"/>
        <end position="26"/>
    </location>
</feature>
<keyword evidence="1" id="KW-0812">Transmembrane</keyword>
<evidence type="ECO:0000313" key="2">
    <source>
        <dbReference type="EMBL" id="OXM17331.1"/>
    </source>
</evidence>
<name>A0A229P5K3_9BACL</name>
<comment type="caution">
    <text evidence="2">The sequence shown here is derived from an EMBL/GenBank/DDBJ whole genome shotgun (WGS) entry which is preliminary data.</text>
</comment>
<keyword evidence="1" id="KW-1133">Transmembrane helix</keyword>
<gene>
    <name evidence="2" type="ORF">CGZ75_12215</name>
</gene>
<protein>
    <submittedName>
        <fullName evidence="2">Uncharacterized protein</fullName>
    </submittedName>
</protein>
<keyword evidence="3" id="KW-1185">Reference proteome</keyword>